<dbReference type="AlphaFoldDB" id="A0A7M3MGS1"/>
<comment type="subcellular location">
    <subcellularLocation>
        <location evidence="1">Cell membrane</location>
        <topology evidence="1">Peripheral membrane protein</topology>
    </subcellularLocation>
</comment>
<name>A0A7M3MGS1_9BACT</name>
<dbReference type="OrthoDB" id="9809450at2"/>
<dbReference type="SMART" id="SM00382">
    <property type="entry name" value="AAA"/>
    <property type="match status" value="1"/>
</dbReference>
<keyword evidence="9" id="KW-1185">Reference proteome</keyword>
<evidence type="ECO:0000313" key="8">
    <source>
        <dbReference type="EMBL" id="TVM18676.1"/>
    </source>
</evidence>
<keyword evidence="6" id="KW-0472">Membrane</keyword>
<protein>
    <submittedName>
        <fullName evidence="8">ABC transporter ATP-binding protein</fullName>
    </submittedName>
</protein>
<keyword evidence="4" id="KW-0547">Nucleotide-binding</keyword>
<evidence type="ECO:0000259" key="7">
    <source>
        <dbReference type="PROSITE" id="PS50893"/>
    </source>
</evidence>
<keyword evidence="2" id="KW-0813">Transport</keyword>
<dbReference type="PROSITE" id="PS50893">
    <property type="entry name" value="ABC_TRANSPORTER_2"/>
    <property type="match status" value="1"/>
</dbReference>
<dbReference type="SUPFAM" id="SSF52540">
    <property type="entry name" value="P-loop containing nucleoside triphosphate hydrolases"/>
    <property type="match status" value="1"/>
</dbReference>
<evidence type="ECO:0000256" key="5">
    <source>
        <dbReference type="ARBA" id="ARBA00022840"/>
    </source>
</evidence>
<dbReference type="GO" id="GO:0005886">
    <property type="term" value="C:plasma membrane"/>
    <property type="evidence" value="ECO:0007669"/>
    <property type="project" value="UniProtKB-SubCell"/>
</dbReference>
<dbReference type="PANTHER" id="PTHR42788">
    <property type="entry name" value="TAURINE IMPORT ATP-BINDING PROTEIN-RELATED"/>
    <property type="match status" value="1"/>
</dbReference>
<dbReference type="InterPro" id="IPR027417">
    <property type="entry name" value="P-loop_NTPase"/>
</dbReference>
<dbReference type="RefSeq" id="WP_144301932.1">
    <property type="nucleotide sequence ID" value="NZ_QMIE01000003.1"/>
</dbReference>
<evidence type="ECO:0000256" key="3">
    <source>
        <dbReference type="ARBA" id="ARBA00022475"/>
    </source>
</evidence>
<feature type="domain" description="ABC transporter" evidence="7">
    <location>
        <begin position="2"/>
        <end position="249"/>
    </location>
</feature>
<evidence type="ECO:0000256" key="6">
    <source>
        <dbReference type="ARBA" id="ARBA00023136"/>
    </source>
</evidence>
<evidence type="ECO:0000256" key="2">
    <source>
        <dbReference type="ARBA" id="ARBA00022448"/>
    </source>
</evidence>
<dbReference type="Gene3D" id="3.40.50.300">
    <property type="entry name" value="P-loop containing nucleotide triphosphate hydrolases"/>
    <property type="match status" value="1"/>
</dbReference>
<dbReference type="GO" id="GO:0005524">
    <property type="term" value="F:ATP binding"/>
    <property type="evidence" value="ECO:0007669"/>
    <property type="project" value="UniProtKB-KW"/>
</dbReference>
<gene>
    <name evidence="8" type="ORF">DPQ33_04140</name>
</gene>
<comment type="caution">
    <text evidence="8">The sequence shown here is derived from an EMBL/GenBank/DDBJ whole genome shotgun (WGS) entry which is preliminary data.</text>
</comment>
<dbReference type="InterPro" id="IPR003439">
    <property type="entry name" value="ABC_transporter-like_ATP-bd"/>
</dbReference>
<organism evidence="8 9">
    <name type="scientific">Oceanidesulfovibrio indonesiensis</name>
    <dbReference type="NCBI Taxonomy" id="54767"/>
    <lineage>
        <taxon>Bacteria</taxon>
        <taxon>Pseudomonadati</taxon>
        <taxon>Thermodesulfobacteriota</taxon>
        <taxon>Desulfovibrionia</taxon>
        <taxon>Desulfovibrionales</taxon>
        <taxon>Desulfovibrionaceae</taxon>
        <taxon>Oceanidesulfovibrio</taxon>
    </lineage>
</organism>
<sequence length="264" mass="29522">MLILEKVTKFFNKGTINEVHALKELDLIVERADFVTVIGSNGAGKSTMLNCVAGGFYPDSGRLVLSGHDITRWPEHKRAKFVGRVFQDPLKGTCASLTIEQNLALALRRGTRRGLALGVKERDRELFRDKLQHLGLGLEHRLKDQVGLLSGGQRQALTMLMATMVKPDLLLLDEHTAALDPKTATQILELTEQIVESEKLTTLMVTHNMNQALSMGNRLIMLHQGEIILDLEGEDKRKLTVDDLLQQFYTVRGEKLSSDRMLLA</sequence>
<evidence type="ECO:0000313" key="9">
    <source>
        <dbReference type="Proteomes" id="UP000448292"/>
    </source>
</evidence>
<dbReference type="PROSITE" id="PS00211">
    <property type="entry name" value="ABC_TRANSPORTER_1"/>
    <property type="match status" value="1"/>
</dbReference>
<reference evidence="8 9" key="1">
    <citation type="submission" date="2018-06" db="EMBL/GenBank/DDBJ databases">
        <title>Complete genome of Desulfovibrio indonesiensis P37SLT.</title>
        <authorList>
            <person name="Crispim J.S."/>
            <person name="Vidigal P.M.P."/>
            <person name="Silva L.C.F."/>
            <person name="Laguardia C.N."/>
            <person name="Araujo L.C."/>
            <person name="Dias R.S."/>
            <person name="Sousa M.P."/>
            <person name="Paula S.O."/>
            <person name="Silva C."/>
        </authorList>
    </citation>
    <scope>NUCLEOTIDE SEQUENCE [LARGE SCALE GENOMIC DNA]</scope>
    <source>
        <strain evidence="8 9">P37SLT</strain>
    </source>
</reference>
<dbReference type="PANTHER" id="PTHR42788:SF7">
    <property type="entry name" value="NITRATE ABC TRANSPORTER ATP-BINDING PROTEIN"/>
    <property type="match status" value="1"/>
</dbReference>
<dbReference type="EMBL" id="QMIE01000003">
    <property type="protein sequence ID" value="TVM18676.1"/>
    <property type="molecule type" value="Genomic_DNA"/>
</dbReference>
<dbReference type="GO" id="GO:0016887">
    <property type="term" value="F:ATP hydrolysis activity"/>
    <property type="evidence" value="ECO:0007669"/>
    <property type="project" value="InterPro"/>
</dbReference>
<dbReference type="InterPro" id="IPR017871">
    <property type="entry name" value="ABC_transporter-like_CS"/>
</dbReference>
<evidence type="ECO:0000256" key="1">
    <source>
        <dbReference type="ARBA" id="ARBA00004202"/>
    </source>
</evidence>
<proteinExistence type="predicted"/>
<accession>A0A7M3MGS1</accession>
<dbReference type="InterPro" id="IPR050166">
    <property type="entry name" value="ABC_transporter_ATP-bind"/>
</dbReference>
<keyword evidence="3" id="KW-1003">Cell membrane</keyword>
<dbReference type="InterPro" id="IPR003593">
    <property type="entry name" value="AAA+_ATPase"/>
</dbReference>
<keyword evidence="5 8" id="KW-0067">ATP-binding</keyword>
<dbReference type="Proteomes" id="UP000448292">
    <property type="component" value="Unassembled WGS sequence"/>
</dbReference>
<evidence type="ECO:0000256" key="4">
    <source>
        <dbReference type="ARBA" id="ARBA00022741"/>
    </source>
</evidence>
<dbReference type="Pfam" id="PF00005">
    <property type="entry name" value="ABC_tran"/>
    <property type="match status" value="1"/>
</dbReference>